<accession>A0AA39PPC8</accession>
<evidence type="ECO:0000313" key="2">
    <source>
        <dbReference type="EMBL" id="KAK0486833.1"/>
    </source>
</evidence>
<feature type="non-terminal residue" evidence="2">
    <location>
        <position position="1"/>
    </location>
</feature>
<name>A0AA39PPC8_9AGAR</name>
<evidence type="ECO:0000256" key="1">
    <source>
        <dbReference type="SAM" id="Phobius"/>
    </source>
</evidence>
<keyword evidence="1" id="KW-0812">Transmembrane</keyword>
<organism evidence="2 3">
    <name type="scientific">Armillaria luteobubalina</name>
    <dbReference type="NCBI Taxonomy" id="153913"/>
    <lineage>
        <taxon>Eukaryota</taxon>
        <taxon>Fungi</taxon>
        <taxon>Dikarya</taxon>
        <taxon>Basidiomycota</taxon>
        <taxon>Agaricomycotina</taxon>
        <taxon>Agaricomycetes</taxon>
        <taxon>Agaricomycetidae</taxon>
        <taxon>Agaricales</taxon>
        <taxon>Marasmiineae</taxon>
        <taxon>Physalacriaceae</taxon>
        <taxon>Armillaria</taxon>
    </lineage>
</organism>
<gene>
    <name evidence="2" type="ORF">EDD18DRAFT_1193462</name>
</gene>
<proteinExistence type="predicted"/>
<evidence type="ECO:0000313" key="3">
    <source>
        <dbReference type="Proteomes" id="UP001175228"/>
    </source>
</evidence>
<feature type="transmembrane region" description="Helical" evidence="1">
    <location>
        <begin position="103"/>
        <end position="125"/>
    </location>
</feature>
<dbReference type="Proteomes" id="UP001175228">
    <property type="component" value="Unassembled WGS sequence"/>
</dbReference>
<dbReference type="EMBL" id="JAUEPU010000044">
    <property type="protein sequence ID" value="KAK0486833.1"/>
    <property type="molecule type" value="Genomic_DNA"/>
</dbReference>
<keyword evidence="1" id="KW-0472">Membrane</keyword>
<dbReference type="AlphaFoldDB" id="A0AA39PPC8"/>
<sequence>MQLLVIESILVLRIWAIMGKRRWILWTFFGLLVTSMTTSIVISIYLSIPDTTTWLYLIPTLIFEAIIFGSATYHGIKASGGLRSLLLQNRDTFRYLPKPILRLVLQGSVLYFIAVLCSLPVMIFLDPALGITIMSATINHMLLSLRKNVLSDTVCPPPQRMELTTFRASTNGATLAVMEDVIDIRPFPQGR</sequence>
<keyword evidence="1" id="KW-1133">Transmembrane helix</keyword>
<comment type="caution">
    <text evidence="2">The sequence shown here is derived from an EMBL/GenBank/DDBJ whole genome shotgun (WGS) entry which is preliminary data.</text>
</comment>
<keyword evidence="3" id="KW-1185">Reference proteome</keyword>
<feature type="transmembrane region" description="Helical" evidence="1">
    <location>
        <begin position="54"/>
        <end position="76"/>
    </location>
</feature>
<feature type="transmembrane region" description="Helical" evidence="1">
    <location>
        <begin position="23"/>
        <end position="48"/>
    </location>
</feature>
<reference evidence="2" key="1">
    <citation type="submission" date="2023-06" db="EMBL/GenBank/DDBJ databases">
        <authorList>
            <consortium name="Lawrence Berkeley National Laboratory"/>
            <person name="Ahrendt S."/>
            <person name="Sahu N."/>
            <person name="Indic B."/>
            <person name="Wong-Bajracharya J."/>
            <person name="Merenyi Z."/>
            <person name="Ke H.-M."/>
            <person name="Monk M."/>
            <person name="Kocsube S."/>
            <person name="Drula E."/>
            <person name="Lipzen A."/>
            <person name="Balint B."/>
            <person name="Henrissat B."/>
            <person name="Andreopoulos B."/>
            <person name="Martin F.M."/>
            <person name="Harder C.B."/>
            <person name="Rigling D."/>
            <person name="Ford K.L."/>
            <person name="Foster G.D."/>
            <person name="Pangilinan J."/>
            <person name="Papanicolaou A."/>
            <person name="Barry K."/>
            <person name="LaButti K."/>
            <person name="Viragh M."/>
            <person name="Koriabine M."/>
            <person name="Yan M."/>
            <person name="Riley R."/>
            <person name="Champramary S."/>
            <person name="Plett K.L."/>
            <person name="Tsai I.J."/>
            <person name="Slot J."/>
            <person name="Sipos G."/>
            <person name="Plett J."/>
            <person name="Nagy L.G."/>
            <person name="Grigoriev I.V."/>
        </authorList>
    </citation>
    <scope>NUCLEOTIDE SEQUENCE</scope>
    <source>
        <strain evidence="2">HWK02</strain>
    </source>
</reference>
<protein>
    <submittedName>
        <fullName evidence="2">Uncharacterized protein</fullName>
    </submittedName>
</protein>